<protein>
    <submittedName>
        <fullName evidence="2">Uncharacterized protein</fullName>
    </submittedName>
</protein>
<dbReference type="AlphaFoldDB" id="A0A392MBN6"/>
<evidence type="ECO:0000313" key="2">
    <source>
        <dbReference type="EMBL" id="MCH84930.1"/>
    </source>
</evidence>
<accession>A0A392MBN6</accession>
<evidence type="ECO:0000256" key="1">
    <source>
        <dbReference type="SAM" id="MobiDB-lite"/>
    </source>
</evidence>
<name>A0A392MBN6_9FABA</name>
<organism evidence="2 3">
    <name type="scientific">Trifolium medium</name>
    <dbReference type="NCBI Taxonomy" id="97028"/>
    <lineage>
        <taxon>Eukaryota</taxon>
        <taxon>Viridiplantae</taxon>
        <taxon>Streptophyta</taxon>
        <taxon>Embryophyta</taxon>
        <taxon>Tracheophyta</taxon>
        <taxon>Spermatophyta</taxon>
        <taxon>Magnoliopsida</taxon>
        <taxon>eudicotyledons</taxon>
        <taxon>Gunneridae</taxon>
        <taxon>Pentapetalae</taxon>
        <taxon>rosids</taxon>
        <taxon>fabids</taxon>
        <taxon>Fabales</taxon>
        <taxon>Fabaceae</taxon>
        <taxon>Papilionoideae</taxon>
        <taxon>50 kb inversion clade</taxon>
        <taxon>NPAAA clade</taxon>
        <taxon>Hologalegina</taxon>
        <taxon>IRL clade</taxon>
        <taxon>Trifolieae</taxon>
        <taxon>Trifolium</taxon>
    </lineage>
</organism>
<proteinExistence type="predicted"/>
<sequence length="67" mass="7513">MDDDISQAPPAQESKFLRRSGRTSQSEAVAASEKYADELVRKRKLKRDAEVRQKNIGDVESGKKGSY</sequence>
<keyword evidence="3" id="KW-1185">Reference proteome</keyword>
<dbReference type="EMBL" id="LXQA010007619">
    <property type="protein sequence ID" value="MCH84930.1"/>
    <property type="molecule type" value="Genomic_DNA"/>
</dbReference>
<evidence type="ECO:0000313" key="3">
    <source>
        <dbReference type="Proteomes" id="UP000265520"/>
    </source>
</evidence>
<reference evidence="2 3" key="1">
    <citation type="journal article" date="2018" name="Front. Plant Sci.">
        <title>Red Clover (Trifolium pratense) and Zigzag Clover (T. medium) - A Picture of Genomic Similarities and Differences.</title>
        <authorList>
            <person name="Dluhosova J."/>
            <person name="Istvanek J."/>
            <person name="Nedelnik J."/>
            <person name="Repkova J."/>
        </authorList>
    </citation>
    <scope>NUCLEOTIDE SEQUENCE [LARGE SCALE GENOMIC DNA]</scope>
    <source>
        <strain evidence="3">cv. 10/8</strain>
        <tissue evidence="2">Leaf</tissue>
    </source>
</reference>
<comment type="caution">
    <text evidence="2">The sequence shown here is derived from an EMBL/GenBank/DDBJ whole genome shotgun (WGS) entry which is preliminary data.</text>
</comment>
<gene>
    <name evidence="2" type="ORF">A2U01_0005768</name>
</gene>
<feature type="region of interest" description="Disordered" evidence="1">
    <location>
        <begin position="1"/>
        <end position="33"/>
    </location>
</feature>
<dbReference type="Proteomes" id="UP000265520">
    <property type="component" value="Unassembled WGS sequence"/>
</dbReference>